<dbReference type="Proteomes" id="UP001164761">
    <property type="component" value="Chromosome"/>
</dbReference>
<dbReference type="EMBL" id="CP104067">
    <property type="protein sequence ID" value="WAH42699.1"/>
    <property type="molecule type" value="Genomic_DNA"/>
</dbReference>
<sequence>MANLYKGRTLFKANRLLKELLDHVIQVGIFLQDKVLQANEIASNDRNGITTP</sequence>
<proteinExistence type="predicted"/>
<reference evidence="1" key="1">
    <citation type="submission" date="2022-08" db="EMBL/GenBank/DDBJ databases">
        <title>Alicyclobacillus fastidiosus DSM 17978, complete genome.</title>
        <authorList>
            <person name="Wang Q."/>
            <person name="Cai R."/>
            <person name="Wang Z."/>
        </authorList>
    </citation>
    <scope>NUCLEOTIDE SEQUENCE</scope>
    <source>
        <strain evidence="1">DSM 17978</strain>
    </source>
</reference>
<evidence type="ECO:0000313" key="1">
    <source>
        <dbReference type="EMBL" id="WAH42699.1"/>
    </source>
</evidence>
<organism evidence="1 2">
    <name type="scientific">Alicyclobacillus fastidiosus</name>
    <dbReference type="NCBI Taxonomy" id="392011"/>
    <lineage>
        <taxon>Bacteria</taxon>
        <taxon>Bacillati</taxon>
        <taxon>Bacillota</taxon>
        <taxon>Bacilli</taxon>
        <taxon>Bacillales</taxon>
        <taxon>Alicyclobacillaceae</taxon>
        <taxon>Alicyclobacillus</taxon>
    </lineage>
</organism>
<evidence type="ECO:0000313" key="2">
    <source>
        <dbReference type="Proteomes" id="UP001164761"/>
    </source>
</evidence>
<name>A0ABY6ZIJ2_9BACL</name>
<protein>
    <submittedName>
        <fullName evidence="1">Uncharacterized protein</fullName>
    </submittedName>
</protein>
<gene>
    <name evidence="1" type="ORF">NZD89_04485</name>
</gene>
<dbReference type="RefSeq" id="WP_268006573.1">
    <property type="nucleotide sequence ID" value="NZ_BSUT01000001.1"/>
</dbReference>
<accession>A0ABY6ZIJ2</accession>
<keyword evidence="2" id="KW-1185">Reference proteome</keyword>